<organism evidence="1">
    <name type="scientific">Anguilla anguilla</name>
    <name type="common">European freshwater eel</name>
    <name type="synonym">Muraena anguilla</name>
    <dbReference type="NCBI Taxonomy" id="7936"/>
    <lineage>
        <taxon>Eukaryota</taxon>
        <taxon>Metazoa</taxon>
        <taxon>Chordata</taxon>
        <taxon>Craniata</taxon>
        <taxon>Vertebrata</taxon>
        <taxon>Euteleostomi</taxon>
        <taxon>Actinopterygii</taxon>
        <taxon>Neopterygii</taxon>
        <taxon>Teleostei</taxon>
        <taxon>Anguilliformes</taxon>
        <taxon>Anguillidae</taxon>
        <taxon>Anguilla</taxon>
    </lineage>
</organism>
<proteinExistence type="predicted"/>
<name>A0A0E9UF83_ANGAN</name>
<sequence length="20" mass="2284">MYSCARLSTDPHYAKLTVAR</sequence>
<reference evidence="1" key="1">
    <citation type="submission" date="2014-11" db="EMBL/GenBank/DDBJ databases">
        <authorList>
            <person name="Amaro Gonzalez C."/>
        </authorList>
    </citation>
    <scope>NUCLEOTIDE SEQUENCE</scope>
</reference>
<protein>
    <submittedName>
        <fullName evidence="1">Uncharacterized protein</fullName>
    </submittedName>
</protein>
<accession>A0A0E9UF83</accession>
<reference evidence="1" key="2">
    <citation type="journal article" date="2015" name="Fish Shellfish Immunol.">
        <title>Early steps in the European eel (Anguilla anguilla)-Vibrio vulnificus interaction in the gills: Role of the RtxA13 toxin.</title>
        <authorList>
            <person name="Callol A."/>
            <person name="Pajuelo D."/>
            <person name="Ebbesson L."/>
            <person name="Teles M."/>
            <person name="MacKenzie S."/>
            <person name="Amaro C."/>
        </authorList>
    </citation>
    <scope>NUCLEOTIDE SEQUENCE</scope>
</reference>
<dbReference type="AlphaFoldDB" id="A0A0E9UF83"/>
<evidence type="ECO:0000313" key="1">
    <source>
        <dbReference type="EMBL" id="JAH64519.1"/>
    </source>
</evidence>
<dbReference type="EMBL" id="GBXM01044058">
    <property type="protein sequence ID" value="JAH64519.1"/>
    <property type="molecule type" value="Transcribed_RNA"/>
</dbReference>